<dbReference type="InterPro" id="IPR027417">
    <property type="entry name" value="P-loop_NTPase"/>
</dbReference>
<dbReference type="PANTHER" id="PTHR23115">
    <property type="entry name" value="TRANSLATION FACTOR"/>
    <property type="match status" value="1"/>
</dbReference>
<dbReference type="VEuPathDB" id="FungiDB:BDV34DRAFT_223952"/>
<keyword evidence="2" id="KW-0342">GTP-binding</keyword>
<dbReference type="GO" id="GO:0016787">
    <property type="term" value="F:hydrolase activity"/>
    <property type="evidence" value="ECO:0007669"/>
    <property type="project" value="UniProtKB-KW"/>
</dbReference>
<organism evidence="3 4">
    <name type="scientific">Aspergillus parasiticus</name>
    <dbReference type="NCBI Taxonomy" id="5067"/>
    <lineage>
        <taxon>Eukaryota</taxon>
        <taxon>Fungi</taxon>
        <taxon>Dikarya</taxon>
        <taxon>Ascomycota</taxon>
        <taxon>Pezizomycotina</taxon>
        <taxon>Eurotiomycetes</taxon>
        <taxon>Eurotiomycetidae</taxon>
        <taxon>Eurotiales</taxon>
        <taxon>Aspergillaceae</taxon>
        <taxon>Aspergillus</taxon>
        <taxon>Aspergillus subgen. Circumdati</taxon>
    </lineage>
</organism>
<evidence type="ECO:0000313" key="3">
    <source>
        <dbReference type="EMBL" id="KAB8207080.1"/>
    </source>
</evidence>
<evidence type="ECO:0000256" key="2">
    <source>
        <dbReference type="ARBA" id="ARBA00023134"/>
    </source>
</evidence>
<dbReference type="Gene3D" id="3.40.50.300">
    <property type="entry name" value="P-loop containing nucleotide triphosphate hydrolases"/>
    <property type="match status" value="1"/>
</dbReference>
<dbReference type="SUPFAM" id="SSF52540">
    <property type="entry name" value="P-loop containing nucleoside triphosphate hydrolases"/>
    <property type="match status" value="1"/>
</dbReference>
<proteinExistence type="predicted"/>
<dbReference type="AlphaFoldDB" id="A0A5N6DSC7"/>
<accession>A0A5N6DSC7</accession>
<protein>
    <submittedName>
        <fullName evidence="3">P-loop containing nucleoside triphosphate hydrolase protein</fullName>
    </submittedName>
</protein>
<gene>
    <name evidence="3" type="ORF">BDV34DRAFT_223952</name>
</gene>
<sequence>MKVNNDCLKSDSKVEINLAVIGDAGFGKSALIGKLASLLDRPDYDPEEDEYVTIETPKYICNLYEVHDLDGFDVTLTGAIFVLSCGHTDGVSDFHSLDNLKWVKAAKQHGIPQIIAALNKMDVINHSGDRYMEVVKDCSNGIRRDYHPLEVPFVPVDCTNGANLIDLSRDMHWYKGWHKRNQERSEWTGRTLLDAIDALDPILP</sequence>
<reference evidence="3 4" key="1">
    <citation type="submission" date="2019-04" db="EMBL/GenBank/DDBJ databases">
        <title>Fungal friends and foes A comparative genomics study of 23 Aspergillus species from section Flavi.</title>
        <authorList>
            <consortium name="DOE Joint Genome Institute"/>
            <person name="Kjaerbolling I."/>
            <person name="Vesth T.C."/>
            <person name="Frisvad J.C."/>
            <person name="Nybo J.L."/>
            <person name="Theobald S."/>
            <person name="Kildgaard S."/>
            <person name="Petersen T.I."/>
            <person name="Kuo A."/>
            <person name="Sato A."/>
            <person name="Lyhne E.K."/>
            <person name="Kogle M.E."/>
            <person name="Wiebenga A."/>
            <person name="Kun R.S."/>
            <person name="Lubbers R.J."/>
            <person name="Makela M.R."/>
            <person name="Barry K."/>
            <person name="Chovatia M."/>
            <person name="Clum A."/>
            <person name="Daum C."/>
            <person name="Haridas S."/>
            <person name="He G."/>
            <person name="LaButti K."/>
            <person name="Lipzen A."/>
            <person name="Mondo S."/>
            <person name="Pangilinan J."/>
            <person name="Riley R."/>
            <person name="Salamov A."/>
            <person name="Simmons B.A."/>
            <person name="Magnuson J.K."/>
            <person name="Henrissat B."/>
            <person name="Mortensen U.H."/>
            <person name="Larsen T.O."/>
            <person name="De vries R.P."/>
            <person name="Grigoriev I.V."/>
            <person name="Machida M."/>
            <person name="Baker S.E."/>
            <person name="Andersen M.R."/>
        </authorList>
    </citation>
    <scope>NUCLEOTIDE SEQUENCE [LARGE SCALE GENOMIC DNA]</scope>
    <source>
        <strain evidence="3 4">CBS 117618</strain>
    </source>
</reference>
<evidence type="ECO:0000256" key="1">
    <source>
        <dbReference type="ARBA" id="ARBA00022741"/>
    </source>
</evidence>
<dbReference type="InterPro" id="IPR050100">
    <property type="entry name" value="TRAFAC_GTPase_members"/>
</dbReference>
<keyword evidence="4" id="KW-1185">Reference proteome</keyword>
<dbReference type="EMBL" id="ML734959">
    <property type="protein sequence ID" value="KAB8207080.1"/>
    <property type="molecule type" value="Genomic_DNA"/>
</dbReference>
<name>A0A5N6DSC7_ASPPA</name>
<dbReference type="GO" id="GO:0005525">
    <property type="term" value="F:GTP binding"/>
    <property type="evidence" value="ECO:0007669"/>
    <property type="project" value="UniProtKB-KW"/>
</dbReference>
<keyword evidence="1" id="KW-0547">Nucleotide-binding</keyword>
<keyword evidence="3" id="KW-0378">Hydrolase</keyword>
<evidence type="ECO:0000313" key="4">
    <source>
        <dbReference type="Proteomes" id="UP000326532"/>
    </source>
</evidence>
<dbReference type="Proteomes" id="UP000326532">
    <property type="component" value="Unassembled WGS sequence"/>
</dbReference>